<protein>
    <submittedName>
        <fullName evidence="1">Caspase recruitment domain family</fullName>
    </submittedName>
</protein>
<proteinExistence type="predicted"/>
<dbReference type="Proteomes" id="UP000325081">
    <property type="component" value="Unassembled WGS sequence"/>
</dbReference>
<organism evidence="1 2">
    <name type="scientific">Striga asiatica</name>
    <name type="common">Asiatic witchweed</name>
    <name type="synonym">Buchnera asiatica</name>
    <dbReference type="NCBI Taxonomy" id="4170"/>
    <lineage>
        <taxon>Eukaryota</taxon>
        <taxon>Viridiplantae</taxon>
        <taxon>Streptophyta</taxon>
        <taxon>Embryophyta</taxon>
        <taxon>Tracheophyta</taxon>
        <taxon>Spermatophyta</taxon>
        <taxon>Magnoliopsida</taxon>
        <taxon>eudicotyledons</taxon>
        <taxon>Gunneridae</taxon>
        <taxon>Pentapetalae</taxon>
        <taxon>asterids</taxon>
        <taxon>lamiids</taxon>
        <taxon>Lamiales</taxon>
        <taxon>Orobanchaceae</taxon>
        <taxon>Buchnereae</taxon>
        <taxon>Striga</taxon>
    </lineage>
</organism>
<reference evidence="2" key="1">
    <citation type="journal article" date="2019" name="Curr. Biol.">
        <title>Genome Sequence of Striga asiatica Provides Insight into the Evolution of Plant Parasitism.</title>
        <authorList>
            <person name="Yoshida S."/>
            <person name="Kim S."/>
            <person name="Wafula E.K."/>
            <person name="Tanskanen J."/>
            <person name="Kim Y.M."/>
            <person name="Honaas L."/>
            <person name="Yang Z."/>
            <person name="Spallek T."/>
            <person name="Conn C.E."/>
            <person name="Ichihashi Y."/>
            <person name="Cheong K."/>
            <person name="Cui S."/>
            <person name="Der J.P."/>
            <person name="Gundlach H."/>
            <person name="Jiao Y."/>
            <person name="Hori C."/>
            <person name="Ishida J.K."/>
            <person name="Kasahara H."/>
            <person name="Kiba T."/>
            <person name="Kim M.S."/>
            <person name="Koo N."/>
            <person name="Laohavisit A."/>
            <person name="Lee Y.H."/>
            <person name="Lumba S."/>
            <person name="McCourt P."/>
            <person name="Mortimer J.C."/>
            <person name="Mutuku J.M."/>
            <person name="Nomura T."/>
            <person name="Sasaki-Sekimoto Y."/>
            <person name="Seto Y."/>
            <person name="Wang Y."/>
            <person name="Wakatake T."/>
            <person name="Sakakibara H."/>
            <person name="Demura T."/>
            <person name="Yamaguchi S."/>
            <person name="Yoneyama K."/>
            <person name="Manabe R.I."/>
            <person name="Nelson D.C."/>
            <person name="Schulman A.H."/>
            <person name="Timko M.P."/>
            <person name="dePamphilis C.W."/>
            <person name="Choi D."/>
            <person name="Shirasu K."/>
        </authorList>
    </citation>
    <scope>NUCLEOTIDE SEQUENCE [LARGE SCALE GENOMIC DNA]</scope>
    <source>
        <strain evidence="2">cv. UVA1</strain>
    </source>
</reference>
<sequence>MPPDISLPRAMTAEVGEKHVSPWMLRCSVGIPIFMPYSSHPLFTATQSSPDMMYALRMRISEHESVVGESMRVRLVITTLVEYMISIKYGLVMSVKLLVRLNDPVNQFPGGTMSNAPPIDPYVLKSAMAFSNAAVFNVFPSPFAP</sequence>
<evidence type="ECO:0000313" key="2">
    <source>
        <dbReference type="Proteomes" id="UP000325081"/>
    </source>
</evidence>
<accession>A0A5A7R430</accession>
<dbReference type="AlphaFoldDB" id="A0A5A7R430"/>
<keyword evidence="2" id="KW-1185">Reference proteome</keyword>
<dbReference type="OrthoDB" id="10503058at2759"/>
<evidence type="ECO:0000313" key="1">
    <source>
        <dbReference type="EMBL" id="GER51041.1"/>
    </source>
</evidence>
<dbReference type="EMBL" id="BKCP01009404">
    <property type="protein sequence ID" value="GER51041.1"/>
    <property type="molecule type" value="Genomic_DNA"/>
</dbReference>
<gene>
    <name evidence="1" type="ORF">STAS_28385</name>
</gene>
<comment type="caution">
    <text evidence="1">The sequence shown here is derived from an EMBL/GenBank/DDBJ whole genome shotgun (WGS) entry which is preliminary data.</text>
</comment>
<name>A0A5A7R430_STRAF</name>